<dbReference type="EMBL" id="RQIS01000001">
    <property type="protein sequence ID" value="RQH09686.1"/>
    <property type="molecule type" value="Genomic_DNA"/>
</dbReference>
<proteinExistence type="predicted"/>
<keyword evidence="2" id="KW-1185">Reference proteome</keyword>
<comment type="caution">
    <text evidence="1">The sequence shown here is derived from an EMBL/GenBank/DDBJ whole genome shotgun (WGS) entry which is preliminary data.</text>
</comment>
<evidence type="ECO:0000313" key="1">
    <source>
        <dbReference type="EMBL" id="RQH09686.1"/>
    </source>
</evidence>
<dbReference type="Proteomes" id="UP000272778">
    <property type="component" value="Unassembled WGS sequence"/>
</dbReference>
<dbReference type="AlphaFoldDB" id="A0A3N6QAR0"/>
<reference evidence="1 2" key="1">
    <citation type="submission" date="2018-11" db="EMBL/GenBank/DDBJ databases">
        <title>Paraburkholderia sp. DHOA04, isolated from soil.</title>
        <authorList>
            <person name="Gao Z.-H."/>
            <person name="Qiu L.-H."/>
            <person name="Fu J.-C."/>
        </authorList>
    </citation>
    <scope>NUCLEOTIDE SEQUENCE [LARGE SCALE GENOMIC DNA]</scope>
    <source>
        <strain evidence="1 2">DHOA04</strain>
    </source>
</reference>
<protein>
    <submittedName>
        <fullName evidence="1">Uncharacterized protein</fullName>
    </submittedName>
</protein>
<gene>
    <name evidence="1" type="ORF">D1Y85_00575</name>
</gene>
<sequence length="97" mass="10618">MESTLKTNPEIMLLPAYLPVWLESTSSSTGSHLMVSFAALPVFRKVGNVEASMLPAAEASPAWLQASARSAPVTPQYERLRFMARSGHQNMTARSRP</sequence>
<organism evidence="1 2">
    <name type="scientific">Paraburkholderia dinghuensis</name>
    <dbReference type="NCBI Taxonomy" id="2305225"/>
    <lineage>
        <taxon>Bacteria</taxon>
        <taxon>Pseudomonadati</taxon>
        <taxon>Pseudomonadota</taxon>
        <taxon>Betaproteobacteria</taxon>
        <taxon>Burkholderiales</taxon>
        <taxon>Burkholderiaceae</taxon>
        <taxon>Paraburkholderia</taxon>
    </lineage>
</organism>
<name>A0A3N6QAR0_9BURK</name>
<accession>A0A3N6QAR0</accession>
<evidence type="ECO:0000313" key="2">
    <source>
        <dbReference type="Proteomes" id="UP000272778"/>
    </source>
</evidence>